<comment type="caution">
    <text evidence="2">The sequence shown here is derived from an EMBL/GenBank/DDBJ whole genome shotgun (WGS) entry which is preliminary data.</text>
</comment>
<dbReference type="RefSeq" id="WP_118031664.1">
    <property type="nucleotide sequence ID" value="NZ_QRUH01000017.1"/>
</dbReference>
<dbReference type="Proteomes" id="UP000285839">
    <property type="component" value="Unassembled WGS sequence"/>
</dbReference>
<protein>
    <recommendedName>
        <fullName evidence="1">DUF6273 domain-containing protein</fullName>
    </recommendedName>
</protein>
<dbReference type="Pfam" id="PF19789">
    <property type="entry name" value="DUF6273"/>
    <property type="match status" value="1"/>
</dbReference>
<evidence type="ECO:0000313" key="2">
    <source>
        <dbReference type="EMBL" id="RGR45773.1"/>
    </source>
</evidence>
<reference evidence="2 3" key="1">
    <citation type="submission" date="2018-08" db="EMBL/GenBank/DDBJ databases">
        <title>A genome reference for cultivated species of the human gut microbiota.</title>
        <authorList>
            <person name="Zou Y."/>
            <person name="Xue W."/>
            <person name="Luo G."/>
        </authorList>
    </citation>
    <scope>NUCLEOTIDE SEQUENCE [LARGE SCALE GENOMIC DNA]</scope>
    <source>
        <strain evidence="2 3">AF25-21</strain>
    </source>
</reference>
<gene>
    <name evidence="2" type="ORF">DWY46_16430</name>
</gene>
<dbReference type="InterPro" id="IPR046240">
    <property type="entry name" value="DUF6273"/>
</dbReference>
<accession>A0A412ELS8</accession>
<dbReference type="AlphaFoldDB" id="A0A412ELS8"/>
<proteinExistence type="predicted"/>
<dbReference type="EMBL" id="QRUH01000017">
    <property type="protein sequence ID" value="RGR45773.1"/>
    <property type="molecule type" value="Genomic_DNA"/>
</dbReference>
<evidence type="ECO:0000259" key="1">
    <source>
        <dbReference type="Pfam" id="PF19789"/>
    </source>
</evidence>
<organism evidence="2 3">
    <name type="scientific">Blautia obeum</name>
    <dbReference type="NCBI Taxonomy" id="40520"/>
    <lineage>
        <taxon>Bacteria</taxon>
        <taxon>Bacillati</taxon>
        <taxon>Bacillota</taxon>
        <taxon>Clostridia</taxon>
        <taxon>Lachnospirales</taxon>
        <taxon>Lachnospiraceae</taxon>
        <taxon>Blautia</taxon>
    </lineage>
</organism>
<evidence type="ECO:0000313" key="3">
    <source>
        <dbReference type="Proteomes" id="UP000285839"/>
    </source>
</evidence>
<feature type="domain" description="DUF6273" evidence="1">
    <location>
        <begin position="218"/>
        <end position="401"/>
    </location>
</feature>
<sequence>MGKLLTNEVGLQMLAEMKRQTAISEAAARDQIAALASQMSSIAKIVRDGYGSVLMDIGDQLNIDWTDGSKSYNVPHDIVHFADVDLKNGDKVPGMYIQWHFCSPFGVQFDAAEAFYYAETELAAGTYNIIVGDNWGTNCKKNEQYQFTLSKPVPKGGQIAGFYSMPDKAPSEWTVQTFTDAKSTTPIETVKPTAGSNGTNLGTLSFTGDGKLNSLQRVAYGYNRWSQSAIRQYLNSAKAAGQWWEPQHKWDRPPAELASKPGFLSGYSDDFLNAIKPVRVRTALNTVTDAAVGTYEDTYDKIFLASLEQEFITPQASGVEGEAWDYWKQAVERSTPTPWYKTFAEGGHPITYGIDGKTSAQNVRLRSANRGYANNTWFVYASGNVSNYGAVSSHRFAPACVIC</sequence>
<name>A0A412ELS8_9FIRM</name>